<comment type="caution">
    <text evidence="1">The sequence shown here is derived from an EMBL/GenBank/DDBJ whole genome shotgun (WGS) entry which is preliminary data.</text>
</comment>
<reference evidence="1" key="1">
    <citation type="submission" date="2023-04" db="EMBL/GenBank/DDBJ databases">
        <title>Draft Genome sequencing of Naganishia species isolated from polar environments using Oxford Nanopore Technology.</title>
        <authorList>
            <person name="Leo P."/>
            <person name="Venkateswaran K."/>
        </authorList>
    </citation>
    <scope>NUCLEOTIDE SEQUENCE</scope>
    <source>
        <strain evidence="1">MNA-CCFEE 5425</strain>
    </source>
</reference>
<sequence>MLSAILKAFGDVQVQERLEREDNLYNAEMSPTAGARKTMAILHMLTGYEIETKSKEDYSTALDVITDFSASSATPGTEVSQGIDVNPTVFYDQDGGMRPIIHNPDATDHSRVAFRLLDCRAGGMMNTTYGGFSRLDTPQNTYNNDEEAYDRILTETETFNNMDWIVRLANKQALDIDNAFENLKHARTTFDEYYYEDRVWREEYNA</sequence>
<organism evidence="1 2">
    <name type="scientific">Naganishia vaughanmartiniae</name>
    <dbReference type="NCBI Taxonomy" id="1424756"/>
    <lineage>
        <taxon>Eukaryota</taxon>
        <taxon>Fungi</taxon>
        <taxon>Dikarya</taxon>
        <taxon>Basidiomycota</taxon>
        <taxon>Agaricomycotina</taxon>
        <taxon>Tremellomycetes</taxon>
        <taxon>Filobasidiales</taxon>
        <taxon>Filobasidiaceae</taxon>
        <taxon>Naganishia</taxon>
    </lineage>
</organism>
<dbReference type="Proteomes" id="UP001243375">
    <property type="component" value="Unassembled WGS sequence"/>
</dbReference>
<gene>
    <name evidence="1" type="ORF">QFC22_005611</name>
</gene>
<accession>A0ACC2WU96</accession>
<dbReference type="EMBL" id="JASBWU010000018">
    <property type="protein sequence ID" value="KAJ9114735.1"/>
    <property type="molecule type" value="Genomic_DNA"/>
</dbReference>
<evidence type="ECO:0000313" key="2">
    <source>
        <dbReference type="Proteomes" id="UP001243375"/>
    </source>
</evidence>
<evidence type="ECO:0000313" key="1">
    <source>
        <dbReference type="EMBL" id="KAJ9114735.1"/>
    </source>
</evidence>
<keyword evidence="2" id="KW-1185">Reference proteome</keyword>
<name>A0ACC2WU96_9TREE</name>
<protein>
    <submittedName>
        <fullName evidence="1">Uncharacterized protein</fullName>
    </submittedName>
</protein>
<proteinExistence type="predicted"/>